<accession>A0A9W9VCR3</accession>
<dbReference type="GO" id="GO:0016747">
    <property type="term" value="F:acyltransferase activity, transferring groups other than amino-acyl groups"/>
    <property type="evidence" value="ECO:0007669"/>
    <property type="project" value="InterPro"/>
</dbReference>
<dbReference type="InterPro" id="IPR000182">
    <property type="entry name" value="GNAT_dom"/>
</dbReference>
<dbReference type="PROSITE" id="PS51186">
    <property type="entry name" value="GNAT"/>
    <property type="match status" value="1"/>
</dbReference>
<dbReference type="GeneID" id="81376442"/>
<dbReference type="SUPFAM" id="SSF55729">
    <property type="entry name" value="Acyl-CoA N-acyltransferases (Nat)"/>
    <property type="match status" value="1"/>
</dbReference>
<dbReference type="Pfam" id="PF00583">
    <property type="entry name" value="Acetyltransf_1"/>
    <property type="match status" value="1"/>
</dbReference>
<feature type="transmembrane region" description="Helical" evidence="2">
    <location>
        <begin position="51"/>
        <end position="71"/>
    </location>
</feature>
<reference evidence="4" key="1">
    <citation type="submission" date="2022-12" db="EMBL/GenBank/DDBJ databases">
        <authorList>
            <person name="Petersen C."/>
        </authorList>
    </citation>
    <scope>NUCLEOTIDE SEQUENCE</scope>
    <source>
        <strain evidence="4">IBT 29677</strain>
    </source>
</reference>
<feature type="compositionally biased region" description="Basic and acidic residues" evidence="1">
    <location>
        <begin position="1"/>
        <end position="10"/>
    </location>
</feature>
<keyword evidence="2" id="KW-0812">Transmembrane</keyword>
<evidence type="ECO:0000313" key="4">
    <source>
        <dbReference type="EMBL" id="KAJ5375939.1"/>
    </source>
</evidence>
<keyword evidence="5" id="KW-1185">Reference proteome</keyword>
<keyword evidence="2" id="KW-0472">Membrane</keyword>
<feature type="transmembrane region" description="Helical" evidence="2">
    <location>
        <begin position="83"/>
        <end position="106"/>
    </location>
</feature>
<evidence type="ECO:0000259" key="3">
    <source>
        <dbReference type="PROSITE" id="PS51186"/>
    </source>
</evidence>
<dbReference type="InterPro" id="IPR016181">
    <property type="entry name" value="Acyl_CoA_acyltransferase"/>
</dbReference>
<evidence type="ECO:0000256" key="2">
    <source>
        <dbReference type="SAM" id="Phobius"/>
    </source>
</evidence>
<reference evidence="4" key="2">
    <citation type="journal article" date="2023" name="IMA Fungus">
        <title>Comparative genomic study of the Penicillium genus elucidates a diverse pangenome and 15 lateral gene transfer events.</title>
        <authorList>
            <person name="Petersen C."/>
            <person name="Sorensen T."/>
            <person name="Nielsen M.R."/>
            <person name="Sondergaard T.E."/>
            <person name="Sorensen J.L."/>
            <person name="Fitzpatrick D.A."/>
            <person name="Frisvad J.C."/>
            <person name="Nielsen K.L."/>
        </authorList>
    </citation>
    <scope>NUCLEOTIDE SEQUENCE</scope>
    <source>
        <strain evidence="4">IBT 29677</strain>
    </source>
</reference>
<keyword evidence="2" id="KW-1133">Transmembrane helix</keyword>
<name>A0A9W9VCR3_9EURO</name>
<feature type="region of interest" description="Disordered" evidence="1">
    <location>
        <begin position="1"/>
        <end position="20"/>
    </location>
</feature>
<dbReference type="AlphaFoldDB" id="A0A9W9VCR3"/>
<dbReference type="Gene3D" id="3.40.630.30">
    <property type="match status" value="1"/>
</dbReference>
<protein>
    <recommendedName>
        <fullName evidence="3">N-acetyltransferase domain-containing protein</fullName>
    </recommendedName>
</protein>
<evidence type="ECO:0000313" key="5">
    <source>
        <dbReference type="Proteomes" id="UP001147747"/>
    </source>
</evidence>
<proteinExistence type="predicted"/>
<dbReference type="RefSeq" id="XP_056480969.1">
    <property type="nucleotide sequence ID" value="XM_056637462.1"/>
</dbReference>
<gene>
    <name evidence="4" type="ORF">N7509_012825</name>
</gene>
<dbReference type="Proteomes" id="UP001147747">
    <property type="component" value="Unassembled WGS sequence"/>
</dbReference>
<evidence type="ECO:0000256" key="1">
    <source>
        <dbReference type="SAM" id="MobiDB-lite"/>
    </source>
</evidence>
<dbReference type="CDD" id="cd04301">
    <property type="entry name" value="NAT_SF"/>
    <property type="match status" value="1"/>
</dbReference>
<sequence>MSDPKDKEEPEPPLTQPTLTTTTTTTAKDLTTALNLISTSIAEQRQTTSRALIHSTPFLATVLGLIIPHALVTEFYRLDRVSAAFTGLAIIAAALKSVELITAGYLDAAGDMDTIVGTLVLRVYPAPPSTSTKKIPLIRAWTVKQAYRGNGVGRSLLRLAVTHCRSNGWADPAFAVDHANCLRVLPSWFYGGLVPGESVAREVLERELGEVGGVDGDEHSE</sequence>
<organism evidence="4 5">
    <name type="scientific">Penicillium cosmopolitanum</name>
    <dbReference type="NCBI Taxonomy" id="1131564"/>
    <lineage>
        <taxon>Eukaryota</taxon>
        <taxon>Fungi</taxon>
        <taxon>Dikarya</taxon>
        <taxon>Ascomycota</taxon>
        <taxon>Pezizomycotina</taxon>
        <taxon>Eurotiomycetes</taxon>
        <taxon>Eurotiomycetidae</taxon>
        <taxon>Eurotiales</taxon>
        <taxon>Aspergillaceae</taxon>
        <taxon>Penicillium</taxon>
    </lineage>
</organism>
<dbReference type="OrthoDB" id="5343688at2759"/>
<dbReference type="EMBL" id="JAPZBU010000012">
    <property type="protein sequence ID" value="KAJ5375939.1"/>
    <property type="molecule type" value="Genomic_DNA"/>
</dbReference>
<comment type="caution">
    <text evidence="4">The sequence shown here is derived from an EMBL/GenBank/DDBJ whole genome shotgun (WGS) entry which is preliminary data.</text>
</comment>
<feature type="domain" description="N-acetyltransferase" evidence="3">
    <location>
        <begin position="65"/>
        <end position="221"/>
    </location>
</feature>